<evidence type="ECO:0008006" key="7">
    <source>
        <dbReference type="Google" id="ProtNLM"/>
    </source>
</evidence>
<dbReference type="OrthoDB" id="10004541at2"/>
<reference evidence="3 6" key="1">
    <citation type="submission" date="2021-01" db="EMBL/GenBank/DDBJ databases">
        <title>Diatom-associated Roseobacters Show Island Model of Population Structure.</title>
        <authorList>
            <person name="Qu L."/>
            <person name="Feng X."/>
            <person name="Chen Y."/>
            <person name="Li L."/>
            <person name="Wang X."/>
            <person name="Hu Z."/>
            <person name="Wang H."/>
            <person name="Luo H."/>
        </authorList>
    </citation>
    <scope>NUCLEOTIDE SEQUENCE</scope>
    <source>
        <strain evidence="4 6">CC28-63</strain>
        <strain evidence="3">CC28-69</strain>
    </source>
</reference>
<dbReference type="RefSeq" id="WP_085631285.1">
    <property type="nucleotide sequence ID" value="NZ_JAFBWU010000002.1"/>
</dbReference>
<evidence type="ECO:0000256" key="1">
    <source>
        <dbReference type="SAM" id="MobiDB-lite"/>
    </source>
</evidence>
<dbReference type="Proteomes" id="UP000755667">
    <property type="component" value="Unassembled WGS sequence"/>
</dbReference>
<gene>
    <name evidence="3" type="ORF">JQX41_04425</name>
    <name evidence="4" type="ORF">JQX48_04425</name>
</gene>
<keyword evidence="2" id="KW-0472">Membrane</keyword>
<dbReference type="EMBL" id="JAFBXE010000002">
    <property type="protein sequence ID" value="MBM2411535.1"/>
    <property type="molecule type" value="Genomic_DNA"/>
</dbReference>
<comment type="caution">
    <text evidence="3">The sequence shown here is derived from an EMBL/GenBank/DDBJ whole genome shotgun (WGS) entry which is preliminary data.</text>
</comment>
<organism evidence="3 5">
    <name type="scientific">Marivita cryptomonadis</name>
    <dbReference type="NCBI Taxonomy" id="505252"/>
    <lineage>
        <taxon>Bacteria</taxon>
        <taxon>Pseudomonadati</taxon>
        <taxon>Pseudomonadota</taxon>
        <taxon>Alphaproteobacteria</taxon>
        <taxon>Rhodobacterales</taxon>
        <taxon>Roseobacteraceae</taxon>
        <taxon>Marivita</taxon>
    </lineage>
</organism>
<dbReference type="AlphaFoldDB" id="A0A9Q2RW73"/>
<dbReference type="Proteomes" id="UP000809440">
    <property type="component" value="Unassembled WGS sequence"/>
</dbReference>
<dbReference type="GeneID" id="62642069"/>
<protein>
    <recommendedName>
        <fullName evidence="7">DUF883 domain-containing protein</fullName>
    </recommendedName>
</protein>
<feature type="transmembrane region" description="Helical" evidence="2">
    <location>
        <begin position="75"/>
        <end position="92"/>
    </location>
</feature>
<keyword evidence="2" id="KW-0812">Transmembrane</keyword>
<sequence>MAQTQTNSSDLHEDTGAQTLPKSDRIKAAVSHAQEGVQDASAKLRDTALETAERGVDQAQTIQGEFDSAVRRNPTLAVLGAMGVGVVLGLALNKRA</sequence>
<evidence type="ECO:0000313" key="5">
    <source>
        <dbReference type="Proteomes" id="UP000755667"/>
    </source>
</evidence>
<accession>A0A9Q2RW73</accession>
<proteinExistence type="predicted"/>
<evidence type="ECO:0000313" key="6">
    <source>
        <dbReference type="Proteomes" id="UP000809440"/>
    </source>
</evidence>
<evidence type="ECO:0000256" key="2">
    <source>
        <dbReference type="SAM" id="Phobius"/>
    </source>
</evidence>
<feature type="region of interest" description="Disordered" evidence="1">
    <location>
        <begin position="1"/>
        <end position="41"/>
    </location>
</feature>
<keyword evidence="6" id="KW-1185">Reference proteome</keyword>
<name>A0A9Q2RW73_9RHOB</name>
<keyword evidence="2" id="KW-1133">Transmembrane helix</keyword>
<evidence type="ECO:0000313" key="4">
    <source>
        <dbReference type="EMBL" id="MBM2416202.1"/>
    </source>
</evidence>
<evidence type="ECO:0000313" key="3">
    <source>
        <dbReference type="EMBL" id="MBM2411535.1"/>
    </source>
</evidence>
<dbReference type="EMBL" id="JAFBXF010000002">
    <property type="protein sequence ID" value="MBM2416202.1"/>
    <property type="molecule type" value="Genomic_DNA"/>
</dbReference>